<dbReference type="GO" id="GO:0005634">
    <property type="term" value="C:nucleus"/>
    <property type="evidence" value="ECO:0007669"/>
    <property type="project" value="UniProtKB-SubCell"/>
</dbReference>
<name>A0A9N9RJK7_9DIPT</name>
<feature type="region of interest" description="Disordered" evidence="7">
    <location>
        <begin position="242"/>
        <end position="281"/>
    </location>
</feature>
<feature type="domain" description="Homeobox" evidence="8">
    <location>
        <begin position="95"/>
        <end position="157"/>
    </location>
</feature>
<proteinExistence type="predicted"/>
<evidence type="ECO:0000256" key="1">
    <source>
        <dbReference type="ARBA" id="ARBA00004123"/>
    </source>
</evidence>
<dbReference type="OrthoDB" id="6159439at2759"/>
<accession>A0A9N9RJK7</accession>
<dbReference type="PANTHER" id="PTHR24329">
    <property type="entry name" value="HOMEOBOX PROTEIN ARISTALESS"/>
    <property type="match status" value="1"/>
</dbReference>
<dbReference type="PANTHER" id="PTHR24329:SF570">
    <property type="entry name" value="HOMEOBRAIN"/>
    <property type="match status" value="1"/>
</dbReference>
<sequence>MIMMSALNIERGLRTSSQNSPISKPRAVYSIDQILGNHNHHRRNTINDHENSLKIDTNDSHDVGVDVDNDDDMPVMGDIDSTDHDSNDMSRPRKIRRSRTTFTTYQLHQLERAFEKTQYPDVFTREELAMRLDLSEARVQVWFQNRRAKWRKREKAMGRDTTTFLHHEQGMPDFSMGIPLPHNLAHPADFWTPGFGIHPTLIPTANHMLHPNLIPNYKIPNIHAIMQYMGLNSLFNGDRAGSNNNFATSPQNLSINTSTTTRSSSPSQNSPVESPTKEIEK</sequence>
<dbReference type="InterPro" id="IPR009057">
    <property type="entry name" value="Homeodomain-like_sf"/>
</dbReference>
<keyword evidence="4 6" id="KW-0371">Homeobox</keyword>
<evidence type="ECO:0000256" key="2">
    <source>
        <dbReference type="ARBA" id="ARBA00022473"/>
    </source>
</evidence>
<dbReference type="InterPro" id="IPR001356">
    <property type="entry name" value="HD"/>
</dbReference>
<dbReference type="FunFam" id="1.10.10.60:FF:000102">
    <property type="entry name" value="Aristaless related homeobox"/>
    <property type="match status" value="1"/>
</dbReference>
<dbReference type="SUPFAM" id="SSF46689">
    <property type="entry name" value="Homeodomain-like"/>
    <property type="match status" value="1"/>
</dbReference>
<feature type="compositionally biased region" description="Low complexity" evidence="7">
    <location>
        <begin position="252"/>
        <end position="274"/>
    </location>
</feature>
<dbReference type="GO" id="GO:0000981">
    <property type="term" value="F:DNA-binding transcription factor activity, RNA polymerase II-specific"/>
    <property type="evidence" value="ECO:0007669"/>
    <property type="project" value="InterPro"/>
</dbReference>
<organism evidence="9 10">
    <name type="scientific">Chironomus riparius</name>
    <dbReference type="NCBI Taxonomy" id="315576"/>
    <lineage>
        <taxon>Eukaryota</taxon>
        <taxon>Metazoa</taxon>
        <taxon>Ecdysozoa</taxon>
        <taxon>Arthropoda</taxon>
        <taxon>Hexapoda</taxon>
        <taxon>Insecta</taxon>
        <taxon>Pterygota</taxon>
        <taxon>Neoptera</taxon>
        <taxon>Endopterygota</taxon>
        <taxon>Diptera</taxon>
        <taxon>Nematocera</taxon>
        <taxon>Chironomoidea</taxon>
        <taxon>Chironomidae</taxon>
        <taxon>Chironominae</taxon>
        <taxon>Chironomus</taxon>
    </lineage>
</organism>
<gene>
    <name evidence="9" type="ORF">CHIRRI_LOCUS2323</name>
</gene>
<comment type="subcellular location">
    <subcellularLocation>
        <location evidence="1 6">Nucleus</location>
    </subcellularLocation>
</comment>
<evidence type="ECO:0000256" key="4">
    <source>
        <dbReference type="ARBA" id="ARBA00023155"/>
    </source>
</evidence>
<dbReference type="GO" id="GO:0000977">
    <property type="term" value="F:RNA polymerase II transcription regulatory region sequence-specific DNA binding"/>
    <property type="evidence" value="ECO:0007669"/>
    <property type="project" value="TreeGrafter"/>
</dbReference>
<dbReference type="EMBL" id="OU895877">
    <property type="protein sequence ID" value="CAG9799356.1"/>
    <property type="molecule type" value="Genomic_DNA"/>
</dbReference>
<keyword evidence="10" id="KW-1185">Reference proteome</keyword>
<keyword evidence="3 6" id="KW-0238">DNA-binding</keyword>
<keyword evidence="5 6" id="KW-0539">Nucleus</keyword>
<evidence type="ECO:0000256" key="3">
    <source>
        <dbReference type="ARBA" id="ARBA00023125"/>
    </source>
</evidence>
<dbReference type="InterPro" id="IPR050649">
    <property type="entry name" value="Paired_Homeobox_TFs"/>
</dbReference>
<protein>
    <recommendedName>
        <fullName evidence="8">Homeobox domain-containing protein</fullName>
    </recommendedName>
</protein>
<dbReference type="Gene3D" id="1.10.10.60">
    <property type="entry name" value="Homeodomain-like"/>
    <property type="match status" value="1"/>
</dbReference>
<evidence type="ECO:0000313" key="10">
    <source>
        <dbReference type="Proteomes" id="UP001153620"/>
    </source>
</evidence>
<reference evidence="9" key="2">
    <citation type="submission" date="2022-10" db="EMBL/GenBank/DDBJ databases">
        <authorList>
            <consortium name="ENA_rothamsted_submissions"/>
            <consortium name="culmorum"/>
            <person name="King R."/>
        </authorList>
    </citation>
    <scope>NUCLEOTIDE SEQUENCE</scope>
</reference>
<evidence type="ECO:0000259" key="8">
    <source>
        <dbReference type="SMART" id="SM00389"/>
    </source>
</evidence>
<dbReference type="InterPro" id="IPR017970">
    <property type="entry name" value="Homeobox_CS"/>
</dbReference>
<evidence type="ECO:0000313" key="9">
    <source>
        <dbReference type="EMBL" id="CAG9799356.1"/>
    </source>
</evidence>
<keyword evidence="2" id="KW-0217">Developmental protein</keyword>
<dbReference type="Pfam" id="PF00046">
    <property type="entry name" value="Homeodomain"/>
    <property type="match status" value="1"/>
</dbReference>
<reference evidence="9" key="1">
    <citation type="submission" date="2022-01" db="EMBL/GenBank/DDBJ databases">
        <authorList>
            <person name="King R."/>
        </authorList>
    </citation>
    <scope>NUCLEOTIDE SEQUENCE</scope>
</reference>
<dbReference type="SMART" id="SM00389">
    <property type="entry name" value="HOX"/>
    <property type="match status" value="1"/>
</dbReference>
<evidence type="ECO:0000256" key="7">
    <source>
        <dbReference type="SAM" id="MobiDB-lite"/>
    </source>
</evidence>
<dbReference type="Proteomes" id="UP001153620">
    <property type="component" value="Chromosome 1"/>
</dbReference>
<dbReference type="PROSITE" id="PS00027">
    <property type="entry name" value="HOMEOBOX_1"/>
    <property type="match status" value="1"/>
</dbReference>
<evidence type="ECO:0000256" key="6">
    <source>
        <dbReference type="RuleBase" id="RU000682"/>
    </source>
</evidence>
<dbReference type="AlphaFoldDB" id="A0A9N9RJK7"/>
<evidence type="ECO:0000256" key="5">
    <source>
        <dbReference type="ARBA" id="ARBA00023242"/>
    </source>
</evidence>
<feature type="compositionally biased region" description="Polar residues" evidence="7">
    <location>
        <begin position="242"/>
        <end position="251"/>
    </location>
</feature>
<dbReference type="CDD" id="cd00086">
    <property type="entry name" value="homeodomain"/>
    <property type="match status" value="1"/>
</dbReference>